<feature type="non-terminal residue" evidence="1">
    <location>
        <position position="1"/>
    </location>
</feature>
<sequence>RRGFLFLKRKPMSIIGETILTVSIDMVLKKLVSFDLLQFARQEQIHSDLKKWRKLLVKIEAVLDDAEEKQATDRAVKIWLGDLQELAYDVEDMLDEFEYEALRRKLLVEGAEPSTSMFLKLITTCANFSPRAIKFDSMMRSKIKDITARFQDIATQKDQLGLDKNAGGRSKMVKQRLPTTSLVNESKIYGREKEKEEIVELLLRDDLISDDGFSVIPIVGMGGVGKTTLAQLVYNDDRMKFHYDVKAWICVSEDFDVGRVTKTILRSIDDSRIDDDDLNLLQQKLMKELRGKKFLFILDDIWNENYNDWSVLSCPFEAGAPGSKIVVTARNQGVATMMGTVPSYQLKVLSNDDCLCIFTQHSLGTRDFGLHPSLKEIGEKIVIKCQGLPLAAKTLGGLLRGKYDRSDWEDVLQSKIWNLSEERCDIIPALRVSYHYLSPPLKQCFAFCSLFPKDYEFQEEEIILLWMAEGFLHHENSDMQMKDLGYKFFDELHSRSFFQQSSSDASRYVMHDLINDLAQWAAREIYFRMEDMLECKKQHEFSVNLRHLSYIRGQYDGMKRFEIFNNVKHLRTFLPIVLPDTWSREGYLAYKFFRMLSKMQRLRVLSLKSYCLSELPKSIGDLKHLRYLNLSETRIKALPESVNKLYNLDTLLLEDCHRLKKICPDMGNLIKLRHLNNSNVDSLEEMPLRIGKLTCLEKLCYFVVGKDGSRLRELKLLSRLQNTLKISRLENLKYADDAMEANINGKSKLKALLLEWSSSTSNSMEPKTETRVLDMLKPHQNLKELTIKNYGGTKFPVWLEDCSLSNLVLIRFEFCHRCTSLPSVGHLPCLKYLFISRMDGVKSVGPEFYGDGSSLPFPSLETLCFQDMQEWEKWIHPGSGQEVECYSKLRELCLVNCSELQGNFPEHLPLVEKLVVENCKQLLLSIPSLPELRKLEISGCKEVMWRSTINLSSLNSVVFGDISNQAFLTGLLKQELPNLEELEIECCEELTCLWQNGSGMLQEVSSIHELNIGSPLHLSLSAEEEQDQQHQRLPRKLQYLKLKCCQALVTLPQALLSLSSLRHIEIFDCNSLVSFPEATLPSQLKTITIMYCNALKSLPEVWMHNSSISLESLYIAYCNSLTYIARIQLPPSLKRLEIKDCNNLKTLIDKVGVLDDGERYTCVLENLIIGYCESLEYLDELPATLEHLVLGYCSKLAFFRGNLPRSLKYFHAYVCPKLVSIGENLDNNTSLEVIMISSCNNLKFLPDGLCKLRNLQEICVRDCPNLVSFCKGVLLSIKLTKLVINRCEKLETLPNCSSLSSLQNLAIEECPRIASIPEYGIPTNLTSLRISDKNCKPFFKWGLSRFTSLKKLYIRGCLNVVSFPQEESGMLLPASLSLLDIFNFPNLECLSSKVESLTSLESLHLSYCPKLNYFPRNGLPSSLLQLYIKSCPMIEEKCRKGEGLYWHLIIHIPYVSINDSCVFDYATEEDSVL</sequence>
<evidence type="ECO:0000313" key="1">
    <source>
        <dbReference type="EMBL" id="KAJ4723716.1"/>
    </source>
</evidence>
<organism evidence="1 2">
    <name type="scientific">Melia azedarach</name>
    <name type="common">Chinaberry tree</name>
    <dbReference type="NCBI Taxonomy" id="155640"/>
    <lineage>
        <taxon>Eukaryota</taxon>
        <taxon>Viridiplantae</taxon>
        <taxon>Streptophyta</taxon>
        <taxon>Embryophyta</taxon>
        <taxon>Tracheophyta</taxon>
        <taxon>Spermatophyta</taxon>
        <taxon>Magnoliopsida</taxon>
        <taxon>eudicotyledons</taxon>
        <taxon>Gunneridae</taxon>
        <taxon>Pentapetalae</taxon>
        <taxon>rosids</taxon>
        <taxon>malvids</taxon>
        <taxon>Sapindales</taxon>
        <taxon>Meliaceae</taxon>
        <taxon>Melia</taxon>
    </lineage>
</organism>
<accession>A0ACC1YJR2</accession>
<evidence type="ECO:0000313" key="2">
    <source>
        <dbReference type="Proteomes" id="UP001164539"/>
    </source>
</evidence>
<gene>
    <name evidence="1" type="ORF">OWV82_007052</name>
</gene>
<dbReference type="Proteomes" id="UP001164539">
    <property type="component" value="Chromosome 3"/>
</dbReference>
<comment type="caution">
    <text evidence="1">The sequence shown here is derived from an EMBL/GenBank/DDBJ whole genome shotgun (WGS) entry which is preliminary data.</text>
</comment>
<protein>
    <submittedName>
        <fullName evidence="1">Disease resistance protein</fullName>
    </submittedName>
</protein>
<proteinExistence type="predicted"/>
<dbReference type="EMBL" id="CM051396">
    <property type="protein sequence ID" value="KAJ4723716.1"/>
    <property type="molecule type" value="Genomic_DNA"/>
</dbReference>
<name>A0ACC1YJR2_MELAZ</name>
<keyword evidence="2" id="KW-1185">Reference proteome</keyword>
<reference evidence="1 2" key="1">
    <citation type="journal article" date="2023" name="Science">
        <title>Complex scaffold remodeling in plant triterpene biosynthesis.</title>
        <authorList>
            <person name="De La Pena R."/>
            <person name="Hodgson H."/>
            <person name="Liu J.C."/>
            <person name="Stephenson M.J."/>
            <person name="Martin A.C."/>
            <person name="Owen C."/>
            <person name="Harkess A."/>
            <person name="Leebens-Mack J."/>
            <person name="Jimenez L.E."/>
            <person name="Osbourn A."/>
            <person name="Sattely E.S."/>
        </authorList>
    </citation>
    <scope>NUCLEOTIDE SEQUENCE [LARGE SCALE GENOMIC DNA]</scope>
    <source>
        <strain evidence="2">cv. JPN11</strain>
        <tissue evidence="1">Leaf</tissue>
    </source>
</reference>